<keyword evidence="3" id="KW-1185">Reference proteome</keyword>
<dbReference type="WBParaSite" id="HPLM_0000132101-mRNA-1">
    <property type="protein sequence ID" value="HPLM_0000132101-mRNA-1"/>
    <property type="gene ID" value="HPLM_0000132101"/>
</dbReference>
<evidence type="ECO:0000313" key="4">
    <source>
        <dbReference type="WBParaSite" id="HPLM_0000132101-mRNA-1"/>
    </source>
</evidence>
<feature type="compositionally biased region" description="Polar residues" evidence="1">
    <location>
        <begin position="148"/>
        <end position="162"/>
    </location>
</feature>
<organism evidence="4">
    <name type="scientific">Haemonchus placei</name>
    <name type="common">Barber's pole worm</name>
    <dbReference type="NCBI Taxonomy" id="6290"/>
    <lineage>
        <taxon>Eukaryota</taxon>
        <taxon>Metazoa</taxon>
        <taxon>Ecdysozoa</taxon>
        <taxon>Nematoda</taxon>
        <taxon>Chromadorea</taxon>
        <taxon>Rhabditida</taxon>
        <taxon>Rhabditina</taxon>
        <taxon>Rhabditomorpha</taxon>
        <taxon>Strongyloidea</taxon>
        <taxon>Trichostrongylidae</taxon>
        <taxon>Haemonchus</taxon>
    </lineage>
</organism>
<dbReference type="AlphaFoldDB" id="A0A0N4VVK1"/>
<proteinExistence type="predicted"/>
<name>A0A0N4VVK1_HAEPC</name>
<dbReference type="Proteomes" id="UP000268014">
    <property type="component" value="Unassembled WGS sequence"/>
</dbReference>
<gene>
    <name evidence="2" type="ORF">HPLM_LOCUS1320</name>
</gene>
<evidence type="ECO:0000256" key="1">
    <source>
        <dbReference type="SAM" id="MobiDB-lite"/>
    </source>
</evidence>
<reference evidence="2 3" key="2">
    <citation type="submission" date="2018-11" db="EMBL/GenBank/DDBJ databases">
        <authorList>
            <consortium name="Pathogen Informatics"/>
        </authorList>
    </citation>
    <scope>NUCLEOTIDE SEQUENCE [LARGE SCALE GENOMIC DNA]</scope>
    <source>
        <strain evidence="2 3">MHpl1</strain>
    </source>
</reference>
<evidence type="ECO:0000313" key="3">
    <source>
        <dbReference type="Proteomes" id="UP000268014"/>
    </source>
</evidence>
<dbReference type="STRING" id="6290.A0A0N4VVK1"/>
<protein>
    <submittedName>
        <fullName evidence="4">DUF4806 domain-containing protein</fullName>
    </submittedName>
</protein>
<evidence type="ECO:0000313" key="2">
    <source>
        <dbReference type="EMBL" id="VDO08944.1"/>
    </source>
</evidence>
<sequence length="162" mass="18556">MIAIEEMERELLSNFFELEGLGITSDECIGNNNFLEYFKKYSDQVSFENGYVTAPSPLKTTVQNITDNYSTALKRLMNLYIHLEQNTTKKGWYSKTLKQYEDKTSLNEWKIRLLASLGRTICHTQACGNLTSKNRCVLYLTPPRNAKDNSPSTTSPIKENHS</sequence>
<accession>A0A0N4VVK1</accession>
<dbReference type="EMBL" id="UZAF01001686">
    <property type="protein sequence ID" value="VDO08944.1"/>
    <property type="molecule type" value="Genomic_DNA"/>
</dbReference>
<feature type="region of interest" description="Disordered" evidence="1">
    <location>
        <begin position="143"/>
        <end position="162"/>
    </location>
</feature>
<reference evidence="4" key="1">
    <citation type="submission" date="2017-02" db="UniProtKB">
        <authorList>
            <consortium name="WormBaseParasite"/>
        </authorList>
    </citation>
    <scope>IDENTIFICATION</scope>
</reference>